<dbReference type="PANTHER" id="PTHR24322">
    <property type="entry name" value="PKSB"/>
    <property type="match status" value="1"/>
</dbReference>
<keyword evidence="2" id="KW-0560">Oxidoreductase</keyword>
<sequence>MTTNLIKGGRAVITGAGSGIGEATALRFAGMGAADIVCVDIELDAAENTAAQCRKLGAKAQAYKCDVADAKAQLALAEIVETERGPVDILVNNAGVGSGGPFLDLSIEDWDWLMGINLNGVSYGCYAFGPAMVKRGRGHVVNVASGAAYMMSRSAAAYCASKAAVVAMSRCLRSDWADQGVGVSVICPGVINTPLYKTNTRMVGRTEEQLKRTAGIFEKLGHSPDLVAKAIVKSIQKNQEQVPVGIEASVLYRAIPLLPRPIEGLITRHMTL</sequence>
<dbReference type="PRINTS" id="PR00081">
    <property type="entry name" value="GDHRDH"/>
</dbReference>
<evidence type="ECO:0000256" key="1">
    <source>
        <dbReference type="ARBA" id="ARBA00006484"/>
    </source>
</evidence>
<evidence type="ECO:0000256" key="2">
    <source>
        <dbReference type="ARBA" id="ARBA00023002"/>
    </source>
</evidence>
<dbReference type="RefSeq" id="WP_368374360.1">
    <property type="nucleotide sequence ID" value="NZ_JBFRYB010000001.1"/>
</dbReference>
<name>A0ABV3TSH8_9GAMM</name>
<dbReference type="Proteomes" id="UP001557484">
    <property type="component" value="Unassembled WGS sequence"/>
</dbReference>
<dbReference type="InterPro" id="IPR002347">
    <property type="entry name" value="SDR_fam"/>
</dbReference>
<dbReference type="SMART" id="SM00822">
    <property type="entry name" value="PKS_KR"/>
    <property type="match status" value="1"/>
</dbReference>
<organism evidence="5 6">
    <name type="scientific">Zhongshania arctica</name>
    <dbReference type="NCBI Taxonomy" id="3238302"/>
    <lineage>
        <taxon>Bacteria</taxon>
        <taxon>Pseudomonadati</taxon>
        <taxon>Pseudomonadota</taxon>
        <taxon>Gammaproteobacteria</taxon>
        <taxon>Cellvibrionales</taxon>
        <taxon>Spongiibacteraceae</taxon>
        <taxon>Zhongshania</taxon>
    </lineage>
</organism>
<dbReference type="CDD" id="cd05233">
    <property type="entry name" value="SDR_c"/>
    <property type="match status" value="1"/>
</dbReference>
<gene>
    <name evidence="5" type="ORF">AB4875_01980</name>
</gene>
<comment type="caution">
    <text evidence="5">The sequence shown here is derived from an EMBL/GenBank/DDBJ whole genome shotgun (WGS) entry which is preliminary data.</text>
</comment>
<evidence type="ECO:0000313" key="5">
    <source>
        <dbReference type="EMBL" id="MEX1664235.1"/>
    </source>
</evidence>
<comment type="similarity">
    <text evidence="1 3">Belongs to the short-chain dehydrogenases/reductases (SDR) family.</text>
</comment>
<dbReference type="PRINTS" id="PR00080">
    <property type="entry name" value="SDRFAMILY"/>
</dbReference>
<accession>A0ABV3TSH8</accession>
<dbReference type="SUPFAM" id="SSF51735">
    <property type="entry name" value="NAD(P)-binding Rossmann-fold domains"/>
    <property type="match status" value="1"/>
</dbReference>
<feature type="domain" description="Ketoreductase" evidence="4">
    <location>
        <begin position="9"/>
        <end position="194"/>
    </location>
</feature>
<evidence type="ECO:0000259" key="4">
    <source>
        <dbReference type="SMART" id="SM00822"/>
    </source>
</evidence>
<dbReference type="Gene3D" id="3.40.50.720">
    <property type="entry name" value="NAD(P)-binding Rossmann-like Domain"/>
    <property type="match status" value="1"/>
</dbReference>
<evidence type="ECO:0000313" key="6">
    <source>
        <dbReference type="Proteomes" id="UP001557484"/>
    </source>
</evidence>
<dbReference type="InterPro" id="IPR057326">
    <property type="entry name" value="KR_dom"/>
</dbReference>
<keyword evidence="6" id="KW-1185">Reference proteome</keyword>
<dbReference type="PANTHER" id="PTHR24322:SF736">
    <property type="entry name" value="RETINOL DEHYDROGENASE 10"/>
    <property type="match status" value="1"/>
</dbReference>
<dbReference type="EMBL" id="JBFRYB010000001">
    <property type="protein sequence ID" value="MEX1664235.1"/>
    <property type="molecule type" value="Genomic_DNA"/>
</dbReference>
<dbReference type="InterPro" id="IPR020904">
    <property type="entry name" value="Sc_DH/Rdtase_CS"/>
</dbReference>
<dbReference type="Pfam" id="PF00106">
    <property type="entry name" value="adh_short"/>
    <property type="match status" value="1"/>
</dbReference>
<dbReference type="InterPro" id="IPR036291">
    <property type="entry name" value="NAD(P)-bd_dom_sf"/>
</dbReference>
<dbReference type="PROSITE" id="PS00061">
    <property type="entry name" value="ADH_SHORT"/>
    <property type="match status" value="1"/>
</dbReference>
<reference evidence="5 6" key="1">
    <citation type="journal article" date="2011" name="Int. J. Syst. Evol. Microbiol.">
        <title>Zhongshania antarctica gen. nov., sp. nov. and Zhongshania guokunii sp. nov., gammaproteobacteria respectively isolated from coastal attached (fast) ice and surface seawater of the Antarctic.</title>
        <authorList>
            <person name="Li H.J."/>
            <person name="Zhang X.Y."/>
            <person name="Chen C.X."/>
            <person name="Zhang Y.J."/>
            <person name="Gao Z.M."/>
            <person name="Yu Y."/>
            <person name="Chen X.L."/>
            <person name="Chen B."/>
            <person name="Zhang Y.Z."/>
        </authorList>
    </citation>
    <scope>NUCLEOTIDE SEQUENCE [LARGE SCALE GENOMIC DNA]</scope>
    <source>
        <strain evidence="5 6">R06B22</strain>
    </source>
</reference>
<protein>
    <submittedName>
        <fullName evidence="5">SDR family NAD(P)-dependent oxidoreductase</fullName>
    </submittedName>
</protein>
<evidence type="ECO:0000256" key="3">
    <source>
        <dbReference type="RuleBase" id="RU000363"/>
    </source>
</evidence>
<proteinExistence type="inferred from homology"/>